<keyword evidence="3 6" id="KW-1015">Disulfide bond</keyword>
<gene>
    <name evidence="6 7" type="primary">hslO</name>
    <name evidence="7" type="ORF">HMPREF9225_1895</name>
</gene>
<keyword evidence="8" id="KW-1185">Reference proteome</keyword>
<dbReference type="GO" id="GO:0051082">
    <property type="term" value="F:unfolded protein binding"/>
    <property type="evidence" value="ECO:0007669"/>
    <property type="project" value="UniProtKB-UniRule"/>
</dbReference>
<dbReference type="EMBL" id="AEEH01000053">
    <property type="protein sequence ID" value="EFM24474.1"/>
    <property type="molecule type" value="Genomic_DNA"/>
</dbReference>
<dbReference type="PANTHER" id="PTHR30111:SF1">
    <property type="entry name" value="33 KDA CHAPERONIN"/>
    <property type="match status" value="1"/>
</dbReference>
<dbReference type="HAMAP" id="MF_00117">
    <property type="entry name" value="HslO"/>
    <property type="match status" value="1"/>
</dbReference>
<proteinExistence type="inferred from homology"/>
<dbReference type="CDD" id="cd00498">
    <property type="entry name" value="Hsp33"/>
    <property type="match status" value="1"/>
</dbReference>
<dbReference type="InterPro" id="IPR000397">
    <property type="entry name" value="Heat_shock_Hsp33"/>
</dbReference>
<dbReference type="Proteomes" id="UP000003280">
    <property type="component" value="Unassembled WGS sequence"/>
</dbReference>
<keyword evidence="1 6" id="KW-0963">Cytoplasm</keyword>
<reference evidence="7 8" key="1">
    <citation type="submission" date="2010-07" db="EMBL/GenBank/DDBJ databases">
        <authorList>
            <person name="Muzny D."/>
            <person name="Qin X."/>
            <person name="Deng J."/>
            <person name="Jiang H."/>
            <person name="Liu Y."/>
            <person name="Qu J."/>
            <person name="Song X.-Z."/>
            <person name="Zhang L."/>
            <person name="Thornton R."/>
            <person name="Coyle M."/>
            <person name="Francisco L."/>
            <person name="Jackson L."/>
            <person name="Javaid M."/>
            <person name="Korchina V."/>
            <person name="Kovar C."/>
            <person name="Mata R."/>
            <person name="Mathew T."/>
            <person name="Ngo R."/>
            <person name="Nguyen L."/>
            <person name="Nguyen N."/>
            <person name="Okwuonu G."/>
            <person name="Ongeri F."/>
            <person name="Pham C."/>
            <person name="Simmons D."/>
            <person name="Wilczek-Boney K."/>
            <person name="Hale W."/>
            <person name="Jakkamsetti A."/>
            <person name="Pham P."/>
            <person name="Ruth R."/>
            <person name="San Lucas F."/>
            <person name="Warren J."/>
            <person name="Zhang J."/>
            <person name="Zhao Z."/>
            <person name="Zhou C."/>
            <person name="Zhu D."/>
            <person name="Lee S."/>
            <person name="Bess C."/>
            <person name="Blankenburg K."/>
            <person name="Forbes L."/>
            <person name="Fu Q."/>
            <person name="Gubbala S."/>
            <person name="Hirani K."/>
            <person name="Jayaseelan J.C."/>
            <person name="Lara F."/>
            <person name="Munidasa M."/>
            <person name="Palculict T."/>
            <person name="Patil S."/>
            <person name="Pu L.-L."/>
            <person name="Saada N."/>
            <person name="Tang L."/>
            <person name="Weissenberger G."/>
            <person name="Zhu Y."/>
            <person name="Hemphill L."/>
            <person name="Shang Y."/>
            <person name="Youmans B."/>
            <person name="Ayvaz T."/>
            <person name="Ross M."/>
            <person name="Santibanez J."/>
            <person name="Aqrawi P."/>
            <person name="Gross S."/>
            <person name="Joshi V."/>
            <person name="Fowler G."/>
            <person name="Nazareth L."/>
            <person name="Reid J."/>
            <person name="Worley K."/>
            <person name="Petrosino J."/>
            <person name="Highlander S."/>
            <person name="Gibbs R."/>
        </authorList>
    </citation>
    <scope>NUCLEOTIDE SEQUENCE [LARGE SCALE GENOMIC DNA]</scope>
    <source>
        <strain evidence="7 8">ATCC BAA-1640</strain>
    </source>
</reference>
<keyword evidence="4 6" id="KW-0143">Chaperone</keyword>
<dbReference type="AlphaFoldDB" id="E0NP06"/>
<dbReference type="SUPFAM" id="SSF64397">
    <property type="entry name" value="Hsp33 domain"/>
    <property type="match status" value="1"/>
</dbReference>
<dbReference type="GO" id="GO:0005737">
    <property type="term" value="C:cytoplasm"/>
    <property type="evidence" value="ECO:0007669"/>
    <property type="project" value="UniProtKB-SubCell"/>
</dbReference>
<dbReference type="STRING" id="862517.HMPREF9225_1895"/>
<evidence type="ECO:0000313" key="7">
    <source>
        <dbReference type="EMBL" id="EFM24474.1"/>
    </source>
</evidence>
<dbReference type="InterPro" id="IPR016154">
    <property type="entry name" value="Heat_shock_Hsp33_C"/>
</dbReference>
<feature type="disulfide bond" description="Redox-active" evidence="6">
    <location>
        <begin position="220"/>
        <end position="222"/>
    </location>
</feature>
<name>E0NP06_9FIRM</name>
<dbReference type="InterPro" id="IPR016153">
    <property type="entry name" value="Heat_shock_Hsp33_N"/>
</dbReference>
<evidence type="ECO:0000256" key="2">
    <source>
        <dbReference type="ARBA" id="ARBA00022833"/>
    </source>
</evidence>
<dbReference type="PIRSF" id="PIRSF005261">
    <property type="entry name" value="Heat_shock_Hsp33"/>
    <property type="match status" value="1"/>
</dbReference>
<evidence type="ECO:0000256" key="3">
    <source>
        <dbReference type="ARBA" id="ARBA00023157"/>
    </source>
</evidence>
<dbReference type="Gene3D" id="3.55.30.10">
    <property type="entry name" value="Hsp33 domain"/>
    <property type="match status" value="1"/>
</dbReference>
<dbReference type="NCBIfam" id="NF001033">
    <property type="entry name" value="PRK00114.1"/>
    <property type="match status" value="1"/>
</dbReference>
<comment type="caution">
    <text evidence="7">The sequence shown here is derived from an EMBL/GenBank/DDBJ whole genome shotgun (WGS) entry which is preliminary data.</text>
</comment>
<dbReference type="GO" id="GO:0042026">
    <property type="term" value="P:protein refolding"/>
    <property type="evidence" value="ECO:0007669"/>
    <property type="project" value="TreeGrafter"/>
</dbReference>
<keyword evidence="5 6" id="KW-0676">Redox-active center</keyword>
<dbReference type="GO" id="GO:0044183">
    <property type="term" value="F:protein folding chaperone"/>
    <property type="evidence" value="ECO:0007669"/>
    <property type="project" value="TreeGrafter"/>
</dbReference>
<dbReference type="HOGENOM" id="CLU_054493_1_0_9"/>
<evidence type="ECO:0000256" key="6">
    <source>
        <dbReference type="HAMAP-Rule" id="MF_00117"/>
    </source>
</evidence>
<feature type="disulfide bond" description="Redox-active" evidence="6">
    <location>
        <begin position="253"/>
        <end position="256"/>
    </location>
</feature>
<comment type="PTM">
    <text evidence="6">Under oxidizing conditions two disulfide bonds are formed involving the reactive cysteines. Under reducing conditions zinc is bound to the reactive cysteines and the protein is inactive.</text>
</comment>
<evidence type="ECO:0000256" key="4">
    <source>
        <dbReference type="ARBA" id="ARBA00023186"/>
    </source>
</evidence>
<accession>E0NP06</accession>
<protein>
    <recommendedName>
        <fullName evidence="6">33 kDa chaperonin</fullName>
    </recommendedName>
    <alternativeName>
        <fullName evidence="6">Heat shock protein 33 homolog</fullName>
        <shortName evidence="6">HSP33</shortName>
    </alternativeName>
</protein>
<comment type="subcellular location">
    <subcellularLocation>
        <location evidence="6">Cytoplasm</location>
    </subcellularLocation>
</comment>
<evidence type="ECO:0000256" key="5">
    <source>
        <dbReference type="ARBA" id="ARBA00023284"/>
    </source>
</evidence>
<dbReference type="SUPFAM" id="SSF118352">
    <property type="entry name" value="HSP33 redox switch-like"/>
    <property type="match status" value="1"/>
</dbReference>
<dbReference type="PANTHER" id="PTHR30111">
    <property type="entry name" value="33 KDA CHAPERONIN"/>
    <property type="match status" value="1"/>
</dbReference>
<sequence>MRFADTTDVVNDARLAHGLSKTAACALGRTLTATSIMASTLKNENDTITAIIAGDGPGGRIVVTGKNDGKIKGYVDNNVDLPARESDGKIDVSGYIGKGTLNITMDLGMKEPYSGSVPLLTSEIGDDFAYYLLNSNQVKSAVGLGVLVDVDLSIKEAGGFILELMPDCPEENIEIIEKNLAPIKSITDLFLEYTPEEIIKKIYGEMEYEILEVKDIEFGCDCSREKVEDSIASIGVHEIEKIIEEDGHAHVVCHFCSKEYDFNKEDLEEILKKAAK</sequence>
<dbReference type="Gene3D" id="3.90.1280.10">
    <property type="entry name" value="HSP33 redox switch-like"/>
    <property type="match status" value="1"/>
</dbReference>
<organism evidence="7 8">
    <name type="scientific">Peptoniphilus duerdenii ATCC BAA-1640</name>
    <dbReference type="NCBI Taxonomy" id="862517"/>
    <lineage>
        <taxon>Bacteria</taxon>
        <taxon>Bacillati</taxon>
        <taxon>Bacillota</taxon>
        <taxon>Tissierellia</taxon>
        <taxon>Tissierellales</taxon>
        <taxon>Peptoniphilaceae</taxon>
        <taxon>Peptoniphilus</taxon>
    </lineage>
</organism>
<dbReference type="Pfam" id="PF01430">
    <property type="entry name" value="HSP33"/>
    <property type="match status" value="1"/>
</dbReference>
<comment type="function">
    <text evidence="6">Redox regulated molecular chaperone. Protects both thermally unfolding and oxidatively damaged proteins from irreversible aggregation. Plays an important role in the bacterial defense system toward oxidative stress.</text>
</comment>
<dbReference type="eggNOG" id="COG1281">
    <property type="taxonomic scope" value="Bacteria"/>
</dbReference>
<evidence type="ECO:0000256" key="1">
    <source>
        <dbReference type="ARBA" id="ARBA00022490"/>
    </source>
</evidence>
<keyword evidence="2 6" id="KW-0862">Zinc</keyword>
<evidence type="ECO:0000313" key="8">
    <source>
        <dbReference type="Proteomes" id="UP000003280"/>
    </source>
</evidence>
<comment type="similarity">
    <text evidence="6">Belongs to the HSP33 family.</text>
</comment>